<organism evidence="1">
    <name type="scientific">Thermofilum pendens</name>
    <dbReference type="NCBI Taxonomy" id="2269"/>
    <lineage>
        <taxon>Archaea</taxon>
        <taxon>Thermoproteota</taxon>
        <taxon>Thermoprotei</taxon>
        <taxon>Thermofilales</taxon>
        <taxon>Thermofilaceae</taxon>
        <taxon>Thermofilum</taxon>
    </lineage>
</organism>
<protein>
    <recommendedName>
        <fullName evidence="2">DUF47 family protein</fullName>
    </recommendedName>
</protein>
<dbReference type="AlphaFoldDB" id="A0A7C4FE30"/>
<accession>A0A7C4FE30</accession>
<reference evidence="1" key="1">
    <citation type="journal article" date="2020" name="mSystems">
        <title>Genome- and Community-Level Interaction Insights into Carbon Utilization and Element Cycling Functions of Hydrothermarchaeota in Hydrothermal Sediment.</title>
        <authorList>
            <person name="Zhou Z."/>
            <person name="Liu Y."/>
            <person name="Xu W."/>
            <person name="Pan J."/>
            <person name="Luo Z.H."/>
            <person name="Li M."/>
        </authorList>
    </citation>
    <scope>NUCLEOTIDE SEQUENCE [LARGE SCALE GENOMIC DNA]</scope>
    <source>
        <strain evidence="1">SpSt-735</strain>
    </source>
</reference>
<evidence type="ECO:0008006" key="2">
    <source>
        <dbReference type="Google" id="ProtNLM"/>
    </source>
</evidence>
<dbReference type="EMBL" id="DTFI01000050">
    <property type="protein sequence ID" value="HGI43091.1"/>
    <property type="molecule type" value="Genomic_DNA"/>
</dbReference>
<proteinExistence type="predicted"/>
<name>A0A7C4FE30_THEPE</name>
<gene>
    <name evidence="1" type="ORF">ENV17_01725</name>
</gene>
<evidence type="ECO:0000313" key="1">
    <source>
        <dbReference type="EMBL" id="HGI43091.1"/>
    </source>
</evidence>
<comment type="caution">
    <text evidence="1">The sequence shown here is derived from an EMBL/GenBank/DDBJ whole genome shotgun (WGS) entry which is preliminary data.</text>
</comment>
<sequence>MAASTLLEKLEQVIPGFHGYRQRALLREDDALVRGRVASMLDSAKGRVERMIVVMRKKNIGAALRLDDLRLELIKASQMLKHAKRDGPFEKGEVDERVLEELLKCDYDLVHLALRVVERVVNLSMSLEDREFMDKLNETINIVYELENCIKKREEIISVSKAV</sequence>